<gene>
    <name evidence="1" type="ORF">ABLO99_04395</name>
</gene>
<dbReference type="AlphaFoldDB" id="A0AAU7Q058"/>
<dbReference type="RefSeq" id="WP_349966888.1">
    <property type="nucleotide sequence ID" value="NZ_CP157942.1"/>
</dbReference>
<sequence>MKRVSNLINKIRGKRDSLHLVVEAGNKEAVEVLLNKGAMERLLYIMLLDLVVKR</sequence>
<reference evidence="1" key="1">
    <citation type="submission" date="2024-06" db="EMBL/GenBank/DDBJ databases">
        <authorList>
            <person name="Dussert Y."/>
            <person name="Peccoud J."/>
            <person name="Pigeault R."/>
        </authorList>
    </citation>
    <scope>NUCLEOTIDE SEQUENCE</scope>
    <source>
        <strain evidence="1">WArc</strain>
    </source>
</reference>
<proteinExistence type="predicted"/>
<protein>
    <submittedName>
        <fullName evidence="1">Uncharacterized protein</fullName>
    </submittedName>
</protein>
<name>A0AAU7Q058_9RICK</name>
<accession>A0AAU7Q058</accession>
<organism evidence="1">
    <name type="scientific">Wolbachia endosymbiont of Armadillidium arcangelii</name>
    <dbReference type="NCBI Taxonomy" id="3158571"/>
    <lineage>
        <taxon>Bacteria</taxon>
        <taxon>Pseudomonadati</taxon>
        <taxon>Pseudomonadota</taxon>
        <taxon>Alphaproteobacteria</taxon>
        <taxon>Rickettsiales</taxon>
        <taxon>Anaplasmataceae</taxon>
        <taxon>Wolbachieae</taxon>
        <taxon>Wolbachia</taxon>
    </lineage>
</organism>
<dbReference type="EMBL" id="CP157942">
    <property type="protein sequence ID" value="XBS66517.1"/>
    <property type="molecule type" value="Genomic_DNA"/>
</dbReference>
<evidence type="ECO:0000313" key="1">
    <source>
        <dbReference type="EMBL" id="XBS66517.1"/>
    </source>
</evidence>